<sequence length="509" mass="58432">MNNNNGSSIISMKSEYQIPPQNAFSYTNQQPQLRSNGGIFGQLANHPDVNSKFQLVQDGIQRIKSIRVNLNTLRDFEHQICNKIETFIKDSEQATTTILQCIQDKYESSFKLNQNNNSSADQELLQKQQKAYLDSEVSQYLQDQYPTIQYMEEMENALMQTLDRIVKVKIKEFIVETEVKMKAMKQMVNIDADIMLFQKEHGNTKFDTLIDSSCKYVSFISDDHTQVMEIIESSDSSVEMKQFNLNSVKEFNHKVKYVIFDSNRIIIDDVVYQEGIEQNISKIPVEDYLREQHSISGIALPSNSIMLGIDNGLKMIQFRWNDISNQYDFVEKQGFRPGKQEAAAYQIKLNKFRASSILVRVSKKGVAQIDLKKWNLTKNSHMESVVKYVPMNNFEQVSVDRIICIATNLVTIVNTISNEKLGQIKLNNIECNQVIVPNFFNVKDMGAVIVQHEGQFKISDFFGTGIQGQVEELQGCQLIMQISKDENGSLVLCKDIRGQFCIYNIKKRT</sequence>
<dbReference type="AlphaFoldDB" id="A0A073IBD0"/>
<name>A0A073IBD0_9SPIT</name>
<organism evidence="1 2">
    <name type="scientific">Oxytricha trifallax</name>
    <dbReference type="NCBI Taxonomy" id="1172189"/>
    <lineage>
        <taxon>Eukaryota</taxon>
        <taxon>Sar</taxon>
        <taxon>Alveolata</taxon>
        <taxon>Ciliophora</taxon>
        <taxon>Intramacronucleata</taxon>
        <taxon>Spirotrichea</taxon>
        <taxon>Stichotrichia</taxon>
        <taxon>Sporadotrichida</taxon>
        <taxon>Oxytrichidae</taxon>
        <taxon>Oxytrichinae</taxon>
        <taxon>Oxytricha</taxon>
    </lineage>
</organism>
<dbReference type="EMBL" id="ARYC01005694">
    <property type="protein sequence ID" value="KEJ82722.1"/>
    <property type="molecule type" value="Genomic_DNA"/>
</dbReference>
<gene>
    <name evidence="1" type="ORF">OXYTRIMIC_501</name>
</gene>
<reference evidence="2" key="1">
    <citation type="journal article" date="2014" name="Cell">
        <title>The Architecture of a Scrambled Genome Reveals Massive Levels of Genomic Rearrangement during Development.</title>
        <authorList>
            <person name="Chen X."/>
            <person name="Bracht J.R."/>
            <person name="Goldman A.D."/>
            <person name="Dolzhenko E."/>
            <person name="Clay D.M."/>
            <person name="Swart E.C."/>
            <person name="Perlman D.H."/>
            <person name="Doak T.G."/>
            <person name="Stuart A."/>
            <person name="Amemiya C.T."/>
            <person name="Sebra R.P."/>
            <person name="Landweber L.F."/>
        </authorList>
    </citation>
    <scope>NUCLEOTIDE SEQUENCE [LARGE SCALE GENOMIC DNA]</scope>
    <source>
        <strain evidence="2">JRB310</strain>
    </source>
</reference>
<evidence type="ECO:0000313" key="1">
    <source>
        <dbReference type="EMBL" id="KEJ82722.1"/>
    </source>
</evidence>
<comment type="caution">
    <text evidence="1">The sequence shown here is derived from an EMBL/GenBank/DDBJ whole genome shotgun (WGS) entry which is preliminary data.</text>
</comment>
<evidence type="ECO:0000313" key="2">
    <source>
        <dbReference type="Proteomes" id="UP000053232"/>
    </source>
</evidence>
<proteinExistence type="predicted"/>
<keyword evidence="2" id="KW-1185">Reference proteome</keyword>
<accession>A0A073IBD0</accession>
<protein>
    <submittedName>
        <fullName evidence="1">Uncharacterized protein</fullName>
    </submittedName>
</protein>
<dbReference type="Proteomes" id="UP000053232">
    <property type="component" value="Unassembled WGS sequence"/>
</dbReference>